<gene>
    <name evidence="2" type="ORF">SAMN04488241_105186</name>
</gene>
<feature type="domain" description="Aldehyde oxidase/xanthine dehydrogenase a/b hammerhead" evidence="1">
    <location>
        <begin position="47"/>
        <end position="153"/>
    </location>
</feature>
<reference evidence="2 3" key="1">
    <citation type="submission" date="2016-10" db="EMBL/GenBank/DDBJ databases">
        <authorList>
            <person name="de Groot N.N."/>
        </authorList>
    </citation>
    <scope>NUCLEOTIDE SEQUENCE [LARGE SCALE GENOMIC DNA]</scope>
    <source>
        <strain evidence="2 3">CGMCC 1.9113</strain>
    </source>
</reference>
<dbReference type="InterPro" id="IPR037165">
    <property type="entry name" value="AldOxase/xan_DH_Mopterin-bd_sf"/>
</dbReference>
<dbReference type="SUPFAM" id="SSF54665">
    <property type="entry name" value="CO dehydrogenase molybdoprotein N-domain-like"/>
    <property type="match status" value="1"/>
</dbReference>
<dbReference type="PANTHER" id="PTHR11908">
    <property type="entry name" value="XANTHINE DEHYDROGENASE"/>
    <property type="match status" value="1"/>
</dbReference>
<dbReference type="SMART" id="SM01008">
    <property type="entry name" value="Ald_Xan_dh_C"/>
    <property type="match status" value="1"/>
</dbReference>
<dbReference type="RefSeq" id="WP_093333108.1">
    <property type="nucleotide sequence ID" value="NZ_FOXP01000005.1"/>
</dbReference>
<dbReference type="InterPro" id="IPR036856">
    <property type="entry name" value="Ald_Oxase/Xan_DH_a/b_sf"/>
</dbReference>
<evidence type="ECO:0000313" key="3">
    <source>
        <dbReference type="Proteomes" id="UP000199586"/>
    </source>
</evidence>
<keyword evidence="3" id="KW-1185">Reference proteome</keyword>
<dbReference type="GO" id="GO:0005506">
    <property type="term" value="F:iron ion binding"/>
    <property type="evidence" value="ECO:0007669"/>
    <property type="project" value="InterPro"/>
</dbReference>
<dbReference type="Pfam" id="PF01315">
    <property type="entry name" value="Ald_Xan_dh_C"/>
    <property type="match status" value="1"/>
</dbReference>
<dbReference type="InterPro" id="IPR046867">
    <property type="entry name" value="AldOxase/xan_DH_MoCoBD2"/>
</dbReference>
<organism evidence="2 3">
    <name type="scientific">Sphingomonas rubra</name>
    <dbReference type="NCBI Taxonomy" id="634430"/>
    <lineage>
        <taxon>Bacteria</taxon>
        <taxon>Pseudomonadati</taxon>
        <taxon>Pseudomonadota</taxon>
        <taxon>Alphaproteobacteria</taxon>
        <taxon>Sphingomonadales</taxon>
        <taxon>Sphingomonadaceae</taxon>
        <taxon>Sphingomonas</taxon>
    </lineage>
</organism>
<dbReference type="Proteomes" id="UP000199586">
    <property type="component" value="Unassembled WGS sequence"/>
</dbReference>
<sequence>MFEKIFGAGDTNSLTMNKPHPDSLLDTGVQGVISRPIDRVDGPLKVSGTATYAAEYQLDGLAHGVLVGSTVGKGRIVSVDADAVLGMPGVIDVVTDFDTFLRNAQQGGETTAPTQGVRDVDYFGEIVAIVLAESFEEARAAAYALPIEYEKKEGQYAFQAHRTEGETPPDSVTPAKFTQGDIDQAMRDAAVTVDVTYVTPSQNSAAMEPHASIAVWNDDALTLYGAYQMPTSDAQQLAKSLGVSDKKVRIIARYIGGGFGSKLGIAPESVAAAVAAKKLGRPVKAVMARGQVFDATVRRSNTEQHMRLATDRNGRLTAIGHDSLTSNLPGEDYFEPVGIGTHLAYAGENRSITHQLVPLNLTLSGSMRAPGEAVGMIGLECAMDELAEKLGMDPIELRRINDPAVDPEKDVPFSSRALTQSLDKGAELFGWNKRNAMPGQRREGEWLIGMGVASAVRGNQLQQSAAGIEIRPDGTATVASAMTDIGTGSYTILAQIASEILGIPLDKITMKLGDTIDPPAAGSGGSWGAASAGSAVYLAAEQARKKLAAAMGVEEAELTLKDGYAIGDNRQVPIGELVGSGIEVTGEIKPGSQEKQTTQASFGCHFAEVGVNAVTGEVRVRRMLGVFAAGRVLNAKTARSQCLGGMTFGIGAALTEDLIHDQRTGKLVNRDLAEYHLPVNADVPQLEVHFIDERDIHANPIHAKGIGELGISGAAPAVVNAIYNACGVRVRDMPITCDKLLAGLPPM</sequence>
<dbReference type="STRING" id="634430.SAMN04488241_105186"/>
<dbReference type="InterPro" id="IPR000674">
    <property type="entry name" value="Ald_Oxase/Xan_DH_a/b"/>
</dbReference>
<dbReference type="EMBL" id="FOXP01000005">
    <property type="protein sequence ID" value="SFP69320.1"/>
    <property type="molecule type" value="Genomic_DNA"/>
</dbReference>
<dbReference type="Pfam" id="PF02738">
    <property type="entry name" value="MoCoBD_1"/>
    <property type="match status" value="1"/>
</dbReference>
<dbReference type="AlphaFoldDB" id="A0A1I5SF04"/>
<protein>
    <submittedName>
        <fullName evidence="2">Xanthine dehydrogenase YagR molybdenum-binding subunit</fullName>
    </submittedName>
</protein>
<evidence type="ECO:0000259" key="1">
    <source>
        <dbReference type="SMART" id="SM01008"/>
    </source>
</evidence>
<dbReference type="PANTHER" id="PTHR11908:SF123">
    <property type="entry name" value="ALDEHYDE OXIDOREDUCTASE MOLYBDENUM-BINDING SUBUNIT PAOC"/>
    <property type="match status" value="1"/>
</dbReference>
<dbReference type="SUPFAM" id="SSF56003">
    <property type="entry name" value="Molybdenum cofactor-binding domain"/>
    <property type="match status" value="1"/>
</dbReference>
<dbReference type="Gene3D" id="3.30.365.10">
    <property type="entry name" value="Aldehyde oxidase/xanthine dehydrogenase, molybdopterin binding domain"/>
    <property type="match status" value="4"/>
</dbReference>
<accession>A0A1I5SF04</accession>
<dbReference type="OrthoDB" id="8428274at2"/>
<dbReference type="Pfam" id="PF20256">
    <property type="entry name" value="MoCoBD_2"/>
    <property type="match status" value="1"/>
</dbReference>
<evidence type="ECO:0000313" key="2">
    <source>
        <dbReference type="EMBL" id="SFP69320.1"/>
    </source>
</evidence>
<name>A0A1I5SF04_9SPHN</name>
<dbReference type="Gene3D" id="3.90.1170.50">
    <property type="entry name" value="Aldehyde oxidase/xanthine dehydrogenase, a/b hammerhead"/>
    <property type="match status" value="1"/>
</dbReference>
<dbReference type="InterPro" id="IPR016208">
    <property type="entry name" value="Ald_Oxase/xanthine_DH-like"/>
</dbReference>
<dbReference type="GO" id="GO:0016491">
    <property type="term" value="F:oxidoreductase activity"/>
    <property type="evidence" value="ECO:0007669"/>
    <property type="project" value="InterPro"/>
</dbReference>
<dbReference type="InterPro" id="IPR008274">
    <property type="entry name" value="AldOxase/xan_DH_MoCoBD1"/>
</dbReference>
<proteinExistence type="predicted"/>